<sequence length="501" mass="54065">MALTTSTPLLMDPSIPRLKATHAGDEQEQKHRPTISEVVEEIKLLYSIALPIIAAGLLIYGKSMISMLFMGRLGKEALAGGSLSIGIANITGYSVLSGLAMGMEAISSQACGAKQWPLMGQALQRTILILLFSSIPISLLWLKIEPLLLLCGQDPTISSIASTYLSFCLPDLFFQSLINPLKIYLRTQNVTFPLTFSAAFSLALHAPINYFLIYHLGLGIKGVAMAVAIADFNLLIVLFLYVSLSGVHRKSWQGWSAECFDGWRPILSLAIPSCISVCLEWWWYELMILLSGVLFNAAEAVSTMGILLQATSLAYIFPSALSLAVSTRVGNELGANRPSKAKTSCHVAVLCAIFTSFVAMLFMTTLRNAWGKVFTDDEAILSLTAAAMPVVGLCELGNCPQTTGCGALRGSARPALAVHINLGSFYGVGLPLAIVLGFVMKMGLLGLCMGLLAAQAICAFLMIFVLSRTDWLMQAERARELIGMDEEDKTEDETIAIKTVC</sequence>
<keyword evidence="5 6" id="KW-0472">Membrane</keyword>
<dbReference type="NCBIfam" id="TIGR00797">
    <property type="entry name" value="matE"/>
    <property type="match status" value="1"/>
</dbReference>
<dbReference type="InterPro" id="IPR045069">
    <property type="entry name" value="MATE_euk"/>
</dbReference>
<name>A0A1S3XMT6_TOBAC</name>
<evidence type="ECO:0000256" key="4">
    <source>
        <dbReference type="ARBA" id="ARBA00022989"/>
    </source>
</evidence>
<keyword evidence="4 6" id="KW-1133">Transmembrane helix</keyword>
<organism evidence="7 8">
    <name type="scientific">Nicotiana tabacum</name>
    <name type="common">Common tobacco</name>
    <dbReference type="NCBI Taxonomy" id="4097"/>
    <lineage>
        <taxon>Eukaryota</taxon>
        <taxon>Viridiplantae</taxon>
        <taxon>Streptophyta</taxon>
        <taxon>Embryophyta</taxon>
        <taxon>Tracheophyta</taxon>
        <taxon>Spermatophyta</taxon>
        <taxon>Magnoliopsida</taxon>
        <taxon>eudicotyledons</taxon>
        <taxon>Gunneridae</taxon>
        <taxon>Pentapetalae</taxon>
        <taxon>asterids</taxon>
        <taxon>lamiids</taxon>
        <taxon>Solanales</taxon>
        <taxon>Solanaceae</taxon>
        <taxon>Nicotianoideae</taxon>
        <taxon>Nicotianeae</taxon>
        <taxon>Nicotiana</taxon>
    </lineage>
</organism>
<dbReference type="PANTHER" id="PTHR11206">
    <property type="entry name" value="MULTIDRUG RESISTANCE PROTEIN"/>
    <property type="match status" value="1"/>
</dbReference>
<dbReference type="SMR" id="A0A1S3XMT6"/>
<dbReference type="GeneID" id="107766668"/>
<dbReference type="GO" id="GO:0015297">
    <property type="term" value="F:antiporter activity"/>
    <property type="evidence" value="ECO:0007669"/>
    <property type="project" value="InterPro"/>
</dbReference>
<evidence type="ECO:0000256" key="3">
    <source>
        <dbReference type="ARBA" id="ARBA00022692"/>
    </source>
</evidence>
<dbReference type="InterPro" id="IPR002528">
    <property type="entry name" value="MATE_fam"/>
</dbReference>
<evidence type="ECO:0000256" key="2">
    <source>
        <dbReference type="ARBA" id="ARBA00010199"/>
    </source>
</evidence>
<evidence type="ECO:0000256" key="6">
    <source>
        <dbReference type="RuleBase" id="RU004914"/>
    </source>
</evidence>
<reference evidence="8" key="2">
    <citation type="submission" date="2025-08" db="UniProtKB">
        <authorList>
            <consortium name="RefSeq"/>
        </authorList>
    </citation>
    <scope>IDENTIFICATION</scope>
</reference>
<protein>
    <recommendedName>
        <fullName evidence="6">Protein DETOXIFICATION</fullName>
    </recommendedName>
    <alternativeName>
        <fullName evidence="6">Multidrug and toxic compound extrusion protein</fullName>
    </alternativeName>
</protein>
<dbReference type="RefSeq" id="XP_016440972.1">
    <property type="nucleotide sequence ID" value="XM_016585486.1"/>
</dbReference>
<proteinExistence type="inferred from homology"/>
<dbReference type="KEGG" id="nta:107766668"/>
<evidence type="ECO:0000256" key="5">
    <source>
        <dbReference type="ARBA" id="ARBA00023136"/>
    </source>
</evidence>
<dbReference type="AlphaFoldDB" id="A0A1S3XMT6"/>
<dbReference type="GO" id="GO:0042910">
    <property type="term" value="F:xenobiotic transmembrane transporter activity"/>
    <property type="evidence" value="ECO:0007669"/>
    <property type="project" value="InterPro"/>
</dbReference>
<keyword evidence="7" id="KW-1185">Reference proteome</keyword>
<gene>
    <name evidence="8" type="primary">LOC107766668</name>
</gene>
<evidence type="ECO:0000313" key="8">
    <source>
        <dbReference type="RefSeq" id="XP_016440972.1"/>
    </source>
</evidence>
<dbReference type="OMA" id="WEGMICG"/>
<dbReference type="OrthoDB" id="2126698at2759"/>
<dbReference type="GO" id="GO:0016020">
    <property type="term" value="C:membrane"/>
    <property type="evidence" value="ECO:0000318"/>
    <property type="project" value="GO_Central"/>
</dbReference>
<dbReference type="STRING" id="4097.A0A1S3XMT6"/>
<dbReference type="Proteomes" id="UP000790787">
    <property type="component" value="Chromosome 17"/>
</dbReference>
<dbReference type="Pfam" id="PF01554">
    <property type="entry name" value="MatE"/>
    <property type="match status" value="2"/>
</dbReference>
<accession>A0A1S3XMT6</accession>
<reference evidence="7" key="1">
    <citation type="journal article" date="2014" name="Nat. Commun.">
        <title>The tobacco genome sequence and its comparison with those of tomato and potato.</title>
        <authorList>
            <person name="Sierro N."/>
            <person name="Battey J.N."/>
            <person name="Ouadi S."/>
            <person name="Bakaher N."/>
            <person name="Bovet L."/>
            <person name="Willig A."/>
            <person name="Goepfert S."/>
            <person name="Peitsch M.C."/>
            <person name="Ivanov N.V."/>
        </authorList>
    </citation>
    <scope>NUCLEOTIDE SEQUENCE [LARGE SCALE GENOMIC DNA]</scope>
</reference>
<keyword evidence="3 6" id="KW-0812">Transmembrane</keyword>
<comment type="subcellular location">
    <subcellularLocation>
        <location evidence="1">Membrane</location>
        <topology evidence="1">Multi-pass membrane protein</topology>
    </subcellularLocation>
</comment>
<dbReference type="GO" id="GO:1990961">
    <property type="term" value="P:xenobiotic detoxification by transmembrane export across the plasma membrane"/>
    <property type="evidence" value="ECO:0007669"/>
    <property type="project" value="InterPro"/>
</dbReference>
<dbReference type="GO" id="GO:0022857">
    <property type="term" value="F:transmembrane transporter activity"/>
    <property type="evidence" value="ECO:0000318"/>
    <property type="project" value="GO_Central"/>
</dbReference>
<dbReference type="PaxDb" id="4097-A0A1S3XMT6"/>
<evidence type="ECO:0000313" key="7">
    <source>
        <dbReference type="Proteomes" id="UP000790787"/>
    </source>
</evidence>
<comment type="similarity">
    <text evidence="2 6">Belongs to the multi antimicrobial extrusion (MATE) (TC 2.A.66.1) family.</text>
</comment>
<evidence type="ECO:0000256" key="1">
    <source>
        <dbReference type="ARBA" id="ARBA00004141"/>
    </source>
</evidence>
<dbReference type="CDD" id="cd13132">
    <property type="entry name" value="MATE_eukaryotic"/>
    <property type="match status" value="1"/>
</dbReference>